<organism evidence="1 2">
    <name type="scientific">Pseudoneurospora amorphoporcata</name>
    <dbReference type="NCBI Taxonomy" id="241081"/>
    <lineage>
        <taxon>Eukaryota</taxon>
        <taxon>Fungi</taxon>
        <taxon>Dikarya</taxon>
        <taxon>Ascomycota</taxon>
        <taxon>Pezizomycotina</taxon>
        <taxon>Sordariomycetes</taxon>
        <taxon>Sordariomycetidae</taxon>
        <taxon>Sordariales</taxon>
        <taxon>Sordariaceae</taxon>
        <taxon>Pseudoneurospora</taxon>
    </lineage>
</organism>
<sequence length="94" mass="9994">MDRRLLRKDIPNTLSSLMVSLPHKVTTLRKAKCNINSSLLLSRVAAVMGASKGAWRPSAAASWAPNAVNAALTAANAAPSAVKRVRIGFHDLDC</sequence>
<accession>A0AAN6SAW5</accession>
<dbReference type="Proteomes" id="UP001303222">
    <property type="component" value="Unassembled WGS sequence"/>
</dbReference>
<dbReference type="EMBL" id="MU859479">
    <property type="protein sequence ID" value="KAK3946894.1"/>
    <property type="molecule type" value="Genomic_DNA"/>
</dbReference>
<evidence type="ECO:0000313" key="2">
    <source>
        <dbReference type="Proteomes" id="UP001303222"/>
    </source>
</evidence>
<keyword evidence="2" id="KW-1185">Reference proteome</keyword>
<proteinExistence type="predicted"/>
<reference evidence="1" key="2">
    <citation type="submission" date="2023-06" db="EMBL/GenBank/DDBJ databases">
        <authorList>
            <consortium name="Lawrence Berkeley National Laboratory"/>
            <person name="Mondo S.J."/>
            <person name="Hensen N."/>
            <person name="Bonometti L."/>
            <person name="Westerberg I."/>
            <person name="Brannstrom I.O."/>
            <person name="Guillou S."/>
            <person name="Cros-Aarteil S."/>
            <person name="Calhoun S."/>
            <person name="Haridas S."/>
            <person name="Kuo A."/>
            <person name="Pangilinan J."/>
            <person name="Riley R."/>
            <person name="Labutti K."/>
            <person name="Andreopoulos B."/>
            <person name="Lipzen A."/>
            <person name="Chen C."/>
            <person name="Yanf M."/>
            <person name="Daum C."/>
            <person name="Ng V."/>
            <person name="Clum A."/>
            <person name="Steindorff A."/>
            <person name="Ohm R."/>
            <person name="Martin F."/>
            <person name="Silar P."/>
            <person name="Natvig D."/>
            <person name="Lalanne C."/>
            <person name="Gautier V."/>
            <person name="Ament-Velasquez S.L."/>
            <person name="Kruys A."/>
            <person name="Hutchinson M.I."/>
            <person name="Powell A.J."/>
            <person name="Barry K."/>
            <person name="Miller A.N."/>
            <person name="Grigoriev I.V."/>
            <person name="Debuchy R."/>
            <person name="Gladieux P."/>
            <person name="Thoren M.H."/>
            <person name="Johannesson H."/>
        </authorList>
    </citation>
    <scope>NUCLEOTIDE SEQUENCE</scope>
    <source>
        <strain evidence="1">CBS 626.80</strain>
    </source>
</reference>
<evidence type="ECO:0000313" key="1">
    <source>
        <dbReference type="EMBL" id="KAK3946894.1"/>
    </source>
</evidence>
<protein>
    <submittedName>
        <fullName evidence="1">Uncharacterized protein</fullName>
    </submittedName>
</protein>
<comment type="caution">
    <text evidence="1">The sequence shown here is derived from an EMBL/GenBank/DDBJ whole genome shotgun (WGS) entry which is preliminary data.</text>
</comment>
<dbReference type="AlphaFoldDB" id="A0AAN6SAW5"/>
<name>A0AAN6SAW5_9PEZI</name>
<reference evidence="1" key="1">
    <citation type="journal article" date="2023" name="Mol. Phylogenet. Evol.">
        <title>Genome-scale phylogeny and comparative genomics of the fungal order Sordariales.</title>
        <authorList>
            <person name="Hensen N."/>
            <person name="Bonometti L."/>
            <person name="Westerberg I."/>
            <person name="Brannstrom I.O."/>
            <person name="Guillou S."/>
            <person name="Cros-Aarteil S."/>
            <person name="Calhoun S."/>
            <person name="Haridas S."/>
            <person name="Kuo A."/>
            <person name="Mondo S."/>
            <person name="Pangilinan J."/>
            <person name="Riley R."/>
            <person name="LaButti K."/>
            <person name="Andreopoulos B."/>
            <person name="Lipzen A."/>
            <person name="Chen C."/>
            <person name="Yan M."/>
            <person name="Daum C."/>
            <person name="Ng V."/>
            <person name="Clum A."/>
            <person name="Steindorff A."/>
            <person name="Ohm R.A."/>
            <person name="Martin F."/>
            <person name="Silar P."/>
            <person name="Natvig D.O."/>
            <person name="Lalanne C."/>
            <person name="Gautier V."/>
            <person name="Ament-Velasquez S.L."/>
            <person name="Kruys A."/>
            <person name="Hutchinson M.I."/>
            <person name="Powell A.J."/>
            <person name="Barry K."/>
            <person name="Miller A.N."/>
            <person name="Grigoriev I.V."/>
            <person name="Debuchy R."/>
            <person name="Gladieux P."/>
            <person name="Hiltunen Thoren M."/>
            <person name="Johannesson H."/>
        </authorList>
    </citation>
    <scope>NUCLEOTIDE SEQUENCE</scope>
    <source>
        <strain evidence="1">CBS 626.80</strain>
    </source>
</reference>
<gene>
    <name evidence="1" type="ORF">QBC32DRAFT_225299</name>
</gene>